<reference evidence="1" key="2">
    <citation type="submission" date="2025-09" db="UniProtKB">
        <authorList>
            <consortium name="EnsemblPlants"/>
        </authorList>
    </citation>
    <scope>IDENTIFICATION</scope>
</reference>
<proteinExistence type="predicted"/>
<dbReference type="EnsemblPlants" id="AVESA.00010b.r2.5AG0856260.1">
    <property type="protein sequence ID" value="AVESA.00010b.r2.5AG0856260.1.CDS.1"/>
    <property type="gene ID" value="AVESA.00010b.r2.5AG0856260"/>
</dbReference>
<evidence type="ECO:0000313" key="2">
    <source>
        <dbReference type="Proteomes" id="UP001732700"/>
    </source>
</evidence>
<organism evidence="1 2">
    <name type="scientific">Avena sativa</name>
    <name type="common">Oat</name>
    <dbReference type="NCBI Taxonomy" id="4498"/>
    <lineage>
        <taxon>Eukaryota</taxon>
        <taxon>Viridiplantae</taxon>
        <taxon>Streptophyta</taxon>
        <taxon>Embryophyta</taxon>
        <taxon>Tracheophyta</taxon>
        <taxon>Spermatophyta</taxon>
        <taxon>Magnoliopsida</taxon>
        <taxon>Liliopsida</taxon>
        <taxon>Poales</taxon>
        <taxon>Poaceae</taxon>
        <taxon>BOP clade</taxon>
        <taxon>Pooideae</taxon>
        <taxon>Poodae</taxon>
        <taxon>Poeae</taxon>
        <taxon>Poeae Chloroplast Group 1 (Aveneae type)</taxon>
        <taxon>Aveninae</taxon>
        <taxon>Avena</taxon>
    </lineage>
</organism>
<evidence type="ECO:0000313" key="1">
    <source>
        <dbReference type="EnsemblPlants" id="AVESA.00010b.r2.5AG0856260.1.CDS.1"/>
    </source>
</evidence>
<keyword evidence="2" id="KW-1185">Reference proteome</keyword>
<reference evidence="1" key="1">
    <citation type="submission" date="2021-05" db="EMBL/GenBank/DDBJ databases">
        <authorList>
            <person name="Scholz U."/>
            <person name="Mascher M."/>
            <person name="Fiebig A."/>
        </authorList>
    </citation>
    <scope>NUCLEOTIDE SEQUENCE [LARGE SCALE GENOMIC DNA]</scope>
</reference>
<protein>
    <submittedName>
        <fullName evidence="1">Uncharacterized protein</fullName>
    </submittedName>
</protein>
<accession>A0ACD5XUX0</accession>
<sequence length="381" mass="38828">MATTSHLNPPVTYHSLCTMATRATPAMSCPGYLLLLAAAAAALLAAAAAAGDPATKIGICHGRVGSNLPAPEAAAALLKQNGITKARLFLPDPAVLPAFAAAGIDLTVGVPNENLTYLSSSGPDGALQWLRASGLATNPVAARLRSLVVGNEVLYNNQFYAQHLVPAMRNLHAALAALGMDGAVRVSSAHASSVLATSYPPSAGAFDGSVLEVLRPMLRFLADTGAPFMLNAYPFISHASDPANVPLAYALSSSSSSSGAAAATVVQDGALAYTGLFDATVDAAAAALEREGFGGVAVAVTETGWPTAGHPAATPENAAVYNGGVAERAARGTGTPRRPGTPVEVFLFDLYDEDGKPGAEIERHFGIFRADGTKAYDISFA</sequence>
<dbReference type="Proteomes" id="UP001732700">
    <property type="component" value="Chromosome 5A"/>
</dbReference>
<name>A0ACD5XUX0_AVESA</name>